<feature type="non-terminal residue" evidence="2">
    <location>
        <position position="1"/>
    </location>
</feature>
<evidence type="ECO:0000313" key="2">
    <source>
        <dbReference type="EMBL" id="JAR86778.1"/>
    </source>
</evidence>
<keyword evidence="1" id="KW-0472">Membrane</keyword>
<feature type="transmembrane region" description="Helical" evidence="1">
    <location>
        <begin position="92"/>
        <end position="113"/>
    </location>
</feature>
<proteinExistence type="predicted"/>
<keyword evidence="1" id="KW-1133">Transmembrane helix</keyword>
<feature type="transmembrane region" description="Helical" evidence="1">
    <location>
        <begin position="57"/>
        <end position="80"/>
    </location>
</feature>
<feature type="transmembrane region" description="Helical" evidence="1">
    <location>
        <begin position="125"/>
        <end position="152"/>
    </location>
</feature>
<dbReference type="Pfam" id="PF15860">
    <property type="entry name" value="DUF4728"/>
    <property type="match status" value="1"/>
</dbReference>
<accession>A0A147B7M1</accession>
<organism evidence="2">
    <name type="scientific">Alectorobius mimon</name>
    <dbReference type="NCBI Taxonomy" id="360319"/>
    <lineage>
        <taxon>Eukaryota</taxon>
        <taxon>Metazoa</taxon>
        <taxon>Ecdysozoa</taxon>
        <taxon>Arthropoda</taxon>
        <taxon>Chelicerata</taxon>
        <taxon>Arachnida</taxon>
        <taxon>Acari</taxon>
        <taxon>Parasitiformes</taxon>
        <taxon>Ixodida</taxon>
        <taxon>Ixodoidea</taxon>
        <taxon>Argasidae</taxon>
        <taxon>Ornithodorinae</taxon>
        <taxon>Alectorobius</taxon>
    </lineage>
</organism>
<dbReference type="AlphaFoldDB" id="A0A147B7M1"/>
<dbReference type="EMBL" id="GEIB01001474">
    <property type="protein sequence ID" value="JAR86778.1"/>
    <property type="molecule type" value="Transcribed_RNA"/>
</dbReference>
<reference evidence="2" key="1">
    <citation type="submission" date="2016-03" db="EMBL/GenBank/DDBJ databases">
        <title>Gut transcriptome analysis on engorged females of Ornithodoros mimon (Acari: Argasidae) and phylogenetic inferences of soft ticks.</title>
        <authorList>
            <person name="Landulfo G.A."/>
            <person name="Giovanni D."/>
            <person name="Carvalho E."/>
            <person name="Junqueira-de-Azevedo I."/>
            <person name="Patane J."/>
            <person name="Mendoca R."/>
            <person name="Barros-Battesti D."/>
        </authorList>
    </citation>
    <scope>NUCLEOTIDE SEQUENCE</scope>
    <source>
        <strain evidence="2">Females</strain>
        <tissue evidence="2">Gut</tissue>
    </source>
</reference>
<evidence type="ECO:0000256" key="1">
    <source>
        <dbReference type="SAM" id="Phobius"/>
    </source>
</evidence>
<sequence>PHPCGGLVSTKAASVAIGYGTAVLALLTSVAGFLRVLVASSDSKVVPDHQGEIKVNYLIFLFPAIYCLLHLFTCVLLIWGSKIERSQLILPWLVTGVVDILLSIAGMAVMGIAATKGGQHLGLGSTTWCAAAAGICGVLFLVMIYFVVVVFAHFEDLVQKPHTNVFRRKSSTTPHLHILNGSVESVPNAHVAYDPAFRS</sequence>
<dbReference type="InterPro" id="IPR031720">
    <property type="entry name" value="DUF4728"/>
</dbReference>
<feature type="transmembrane region" description="Helical" evidence="1">
    <location>
        <begin position="12"/>
        <end position="37"/>
    </location>
</feature>
<name>A0A147B7M1_9ACAR</name>
<protein>
    <submittedName>
        <fullName evidence="2">Uncharacterized protein</fullName>
    </submittedName>
</protein>
<keyword evidence="1" id="KW-0812">Transmembrane</keyword>